<gene>
    <name evidence="1" type="ordered locus">HCH_04669</name>
</gene>
<dbReference type="Proteomes" id="UP000000238">
    <property type="component" value="Chromosome"/>
</dbReference>
<accession>Q2SDA6</accession>
<reference evidence="1 2" key="1">
    <citation type="journal article" date="2005" name="Nucleic Acids Res.">
        <title>Genomic blueprint of Hahella chejuensis, a marine microbe producing an algicidal agent.</title>
        <authorList>
            <person name="Jeong H."/>
            <person name="Yim J.H."/>
            <person name="Lee C."/>
            <person name="Choi S.-H."/>
            <person name="Park Y.K."/>
            <person name="Yoon S.H."/>
            <person name="Hur C.-G."/>
            <person name="Kang H.-Y."/>
            <person name="Kim D."/>
            <person name="Lee H.H."/>
            <person name="Park K.H."/>
            <person name="Park S.-H."/>
            <person name="Park H.-S."/>
            <person name="Lee H.K."/>
            <person name="Oh T.K."/>
            <person name="Kim J.F."/>
        </authorList>
    </citation>
    <scope>NUCLEOTIDE SEQUENCE [LARGE SCALE GENOMIC DNA]</scope>
    <source>
        <strain evidence="1 2">KCTC 2396</strain>
    </source>
</reference>
<dbReference type="OrthoDB" id="9869666at2"/>
<dbReference type="KEGG" id="hch:HCH_04669"/>
<dbReference type="RefSeq" id="WP_011398433.1">
    <property type="nucleotide sequence ID" value="NC_007645.1"/>
</dbReference>
<protein>
    <submittedName>
        <fullName evidence="1">Uncharacterized protein</fullName>
    </submittedName>
</protein>
<dbReference type="EMBL" id="CP000155">
    <property type="protein sequence ID" value="ABC31368.1"/>
    <property type="molecule type" value="Genomic_DNA"/>
</dbReference>
<evidence type="ECO:0000313" key="1">
    <source>
        <dbReference type="EMBL" id="ABC31368.1"/>
    </source>
</evidence>
<organism evidence="1 2">
    <name type="scientific">Hahella chejuensis (strain KCTC 2396)</name>
    <dbReference type="NCBI Taxonomy" id="349521"/>
    <lineage>
        <taxon>Bacteria</taxon>
        <taxon>Pseudomonadati</taxon>
        <taxon>Pseudomonadota</taxon>
        <taxon>Gammaproteobacteria</taxon>
        <taxon>Oceanospirillales</taxon>
        <taxon>Hahellaceae</taxon>
        <taxon>Hahella</taxon>
    </lineage>
</organism>
<dbReference type="STRING" id="349521.HCH_04669"/>
<sequence length="291" mass="33630">MPWTWGFLRVSFFVWIAVSAVLIAMMVSIFSSPLQDILHPEAGKSWIAAIDPRIVAVVLGAILIQILIPAARYYLTLINAQQQALAQMDALVEMLFEDFGLMLSTRKEIDEAVKAIARKLQVSRWRRWLPLGLTRPSEDLNIDSKRALMNGYLQTPFDNYVRHIRSQFEAFRNELPQYQSDASKKHKGLPYQYYLSTSEGLMDSCNLESLPKHLKPAAMQFIAHDKYCIKSCNDLYSDRYMKISIETGDYDRFEKAQVGFIEMECRKVLETAVYLKALIKLARKRWTLFLD</sequence>
<dbReference type="AlphaFoldDB" id="Q2SDA6"/>
<name>Q2SDA6_HAHCH</name>
<keyword evidence="2" id="KW-1185">Reference proteome</keyword>
<evidence type="ECO:0000313" key="2">
    <source>
        <dbReference type="Proteomes" id="UP000000238"/>
    </source>
</evidence>
<dbReference type="HOGENOM" id="CLU_955672_0_0_6"/>
<proteinExistence type="predicted"/>